<dbReference type="GeneID" id="65130101"/>
<evidence type="ECO:0000313" key="2">
    <source>
        <dbReference type="EMBL" id="QOR59515.1"/>
    </source>
</evidence>
<dbReference type="RefSeq" id="YP_010111673.1">
    <property type="nucleotide sequence ID" value="NC_055883.1"/>
</dbReference>
<reference evidence="2 3" key="1">
    <citation type="submission" date="2020-07" db="EMBL/GenBank/DDBJ databases">
        <title>Taxonomic proposal: Crassvirales, a new order of highly abundant and diverse bacterial viruses.</title>
        <authorList>
            <person name="Shkoporov A.N."/>
            <person name="Stockdale S.R."/>
            <person name="Guerin E."/>
            <person name="Ross R.P."/>
            <person name="Hill C."/>
        </authorList>
    </citation>
    <scope>NUCLEOTIDE SEQUENCE [LARGE SCALE GENOMIC DNA]</scope>
</reference>
<dbReference type="EMBL" id="MT774390">
    <property type="protein sequence ID" value="QOR59515.1"/>
    <property type="molecule type" value="Genomic_DNA"/>
</dbReference>
<keyword evidence="3" id="KW-1185">Reference proteome</keyword>
<dbReference type="Proteomes" id="UP000593882">
    <property type="component" value="Segment"/>
</dbReference>
<accession>A0A7M1RYK7</accession>
<evidence type="ECO:0000313" key="3">
    <source>
        <dbReference type="Proteomes" id="UP000593882"/>
    </source>
</evidence>
<sequence>MNKTLTVRQFAAVKRVAQNVSFAVAKRDKISAKMQELSKEYEDLTKEIEGHEMGIKALTGGFTSEDLIVKRVEDTGKVDKEGKPVKVTKYEPKAGVVSFNEEDRVYEIDFNAAHDIAVGSVQQDDLVCAELPTSDTTVMDDTGYTPLATQY</sequence>
<feature type="coiled-coil region" evidence="1">
    <location>
        <begin position="27"/>
        <end position="54"/>
    </location>
</feature>
<dbReference type="KEGG" id="vg:65130101"/>
<proteinExistence type="predicted"/>
<protein>
    <submittedName>
        <fullName evidence="2">Uncharacterized protein</fullName>
    </submittedName>
</protein>
<name>A0A7M1RYK7_9CAUD</name>
<organism evidence="2 3">
    <name type="scientific">uncultured phage cr85_1</name>
    <dbReference type="NCBI Taxonomy" id="2772074"/>
    <lineage>
        <taxon>Viruses</taxon>
        <taxon>Duplodnaviria</taxon>
        <taxon>Heunggongvirae</taxon>
        <taxon>Uroviricota</taxon>
        <taxon>Caudoviricetes</taxon>
        <taxon>Crassvirales</taxon>
        <taxon>Steigviridae</taxon>
        <taxon>Asinivirinae</taxon>
        <taxon>Kahnovirus</taxon>
        <taxon>Kahnovirus oralis</taxon>
    </lineage>
</organism>
<evidence type="ECO:0000256" key="1">
    <source>
        <dbReference type="SAM" id="Coils"/>
    </source>
</evidence>
<keyword evidence="1" id="KW-0175">Coiled coil</keyword>